<dbReference type="GO" id="GO:0008233">
    <property type="term" value="F:peptidase activity"/>
    <property type="evidence" value="ECO:0007669"/>
    <property type="project" value="InterPro"/>
</dbReference>
<dbReference type="GO" id="GO:0006508">
    <property type="term" value="P:proteolysis"/>
    <property type="evidence" value="ECO:0007669"/>
    <property type="project" value="InterPro"/>
</dbReference>
<dbReference type="OrthoDB" id="2247630at2"/>
<dbReference type="PRINTS" id="PR00111">
    <property type="entry name" value="ABHYDROLASE"/>
</dbReference>
<keyword evidence="2 5" id="KW-0378">Hydrolase</keyword>
<protein>
    <submittedName>
        <fullName evidence="5">Alpha/beta hydrolase fold protein</fullName>
    </submittedName>
</protein>
<comment type="similarity">
    <text evidence="1">Belongs to the peptidase S33 family.</text>
</comment>
<dbReference type="KEGG" id="shg:Sph21_4185"/>
<dbReference type="HOGENOM" id="CLU_020336_50_0_10"/>
<gene>
    <name evidence="5" type="ordered locus">Sph21_4185</name>
</gene>
<feature type="domain" description="AB hydrolase-1" evidence="4">
    <location>
        <begin position="34"/>
        <end position="292"/>
    </location>
</feature>
<evidence type="ECO:0000313" key="5">
    <source>
        <dbReference type="EMBL" id="ADZ80714.1"/>
    </source>
</evidence>
<evidence type="ECO:0000256" key="3">
    <source>
        <dbReference type="SAM" id="SignalP"/>
    </source>
</evidence>
<dbReference type="SUPFAM" id="SSF53474">
    <property type="entry name" value="alpha/beta-Hydrolases"/>
    <property type="match status" value="1"/>
</dbReference>
<dbReference type="InterPro" id="IPR002410">
    <property type="entry name" value="Peptidase_S33"/>
</dbReference>
<feature type="signal peptide" evidence="3">
    <location>
        <begin position="1"/>
        <end position="19"/>
    </location>
</feature>
<keyword evidence="3" id="KW-0732">Signal</keyword>
<dbReference type="PATRIC" id="fig|743722.3.peg.4454"/>
<dbReference type="InterPro" id="IPR029058">
    <property type="entry name" value="AB_hydrolase_fold"/>
</dbReference>
<dbReference type="eggNOG" id="COG2267">
    <property type="taxonomic scope" value="Bacteria"/>
</dbReference>
<feature type="chain" id="PRO_5003305978" evidence="3">
    <location>
        <begin position="20"/>
        <end position="313"/>
    </location>
</feature>
<proteinExistence type="inferred from homology"/>
<dbReference type="Gene3D" id="3.40.50.1820">
    <property type="entry name" value="alpha/beta hydrolase"/>
    <property type="match status" value="1"/>
</dbReference>
<evidence type="ECO:0000256" key="2">
    <source>
        <dbReference type="ARBA" id="ARBA00022801"/>
    </source>
</evidence>
<dbReference type="PANTHER" id="PTHR43798">
    <property type="entry name" value="MONOACYLGLYCEROL LIPASE"/>
    <property type="match status" value="1"/>
</dbReference>
<dbReference type="PRINTS" id="PR00793">
    <property type="entry name" value="PROAMNOPTASE"/>
</dbReference>
<dbReference type="EMBL" id="CP002584">
    <property type="protein sequence ID" value="ADZ80714.1"/>
    <property type="molecule type" value="Genomic_DNA"/>
</dbReference>
<evidence type="ECO:0000256" key="1">
    <source>
        <dbReference type="ARBA" id="ARBA00010088"/>
    </source>
</evidence>
<dbReference type="InterPro" id="IPR000073">
    <property type="entry name" value="AB_hydrolase_1"/>
</dbReference>
<dbReference type="Pfam" id="PF00561">
    <property type="entry name" value="Abhydrolase_1"/>
    <property type="match status" value="1"/>
</dbReference>
<dbReference type="AlphaFoldDB" id="F4C2N5"/>
<accession>F4C2N5</accession>
<name>F4C2N5_SPHS2</name>
<dbReference type="InterPro" id="IPR050266">
    <property type="entry name" value="AB_hydrolase_sf"/>
</dbReference>
<evidence type="ECO:0000259" key="4">
    <source>
        <dbReference type="Pfam" id="PF00561"/>
    </source>
</evidence>
<organism evidence="5">
    <name type="scientific">Sphingobacterium sp. (strain 21)</name>
    <dbReference type="NCBI Taxonomy" id="743722"/>
    <lineage>
        <taxon>Bacteria</taxon>
        <taxon>Pseudomonadati</taxon>
        <taxon>Bacteroidota</taxon>
        <taxon>Sphingobacteriia</taxon>
        <taxon>Sphingobacteriales</taxon>
        <taxon>Sphingobacteriaceae</taxon>
        <taxon>Sphingobacterium</taxon>
    </lineage>
</organism>
<sequence>MKRVIFLVLFMLTAAFVSAQVLYSKAYGDRHDSPIIFIHGGPSGNSTLFESTTAQKLADKGFYVIVYDRRGEGRSVDSIATFTYTEAFNDLNGILQLYSIDQATLIGHSFGGLVAALFTERFPKKVNALILAGALVSQQETYDHILSSVEHIYKSNGDSLMLNKVSEIERLNKNSAEYRKACYELASLNHYFEMPYPTRQSNELRENYASSLFFEQNIRNKIAPIQFYKNETLRNIDTKSILTKLKSTTAIFAIYGKQDGIFSPKQLQDIKNIVTPDNFVLIDNCSHYLFVDQQFEFIDVIKKWVNNDENKIQ</sequence>
<reference evidence="5" key="1">
    <citation type="submission" date="2011-03" db="EMBL/GenBank/DDBJ databases">
        <title>Complete sequence of Sphingobacterium sp. 21.</title>
        <authorList>
            <consortium name="US DOE Joint Genome Institute"/>
            <person name="Lucas S."/>
            <person name="Copeland A."/>
            <person name="Lapidus A."/>
            <person name="Cheng J.-F."/>
            <person name="Goodwin L."/>
            <person name="Pitluck S."/>
            <person name="Davenport K."/>
            <person name="Detter J.C."/>
            <person name="Han C."/>
            <person name="Tapia R."/>
            <person name="Land M."/>
            <person name="Hauser L."/>
            <person name="Kyrpides N."/>
            <person name="Ivanova N."/>
            <person name="Ovchinnikova G."/>
            <person name="Pagani I."/>
            <person name="Siebers A.K."/>
            <person name="Allgaier M."/>
            <person name="Thelen M.P."/>
            <person name="Hugenholtz P."/>
            <person name="Woyke T."/>
        </authorList>
    </citation>
    <scope>NUCLEOTIDE SEQUENCE</scope>
    <source>
        <strain evidence="5">21</strain>
    </source>
</reference>
<dbReference type="STRING" id="743722.Sph21_4185"/>